<dbReference type="PANTHER" id="PTHR33142">
    <property type="entry name" value="CYCLIN-DEPENDENT PROTEIN KINASE INHIBITOR SMR13"/>
    <property type="match status" value="1"/>
</dbReference>
<dbReference type="AlphaFoldDB" id="A0A0K9NNC7"/>
<keyword evidence="5" id="KW-1185">Reference proteome</keyword>
<evidence type="ECO:0000313" key="4">
    <source>
        <dbReference type="EMBL" id="KMZ58261.1"/>
    </source>
</evidence>
<dbReference type="InterPro" id="IPR040389">
    <property type="entry name" value="SMR"/>
</dbReference>
<evidence type="ECO:0000256" key="2">
    <source>
        <dbReference type="ARBA" id="ARBA00023306"/>
    </source>
</evidence>
<comment type="caution">
    <text evidence="4">The sequence shown here is derived from an EMBL/GenBank/DDBJ whole genome shotgun (WGS) entry which is preliminary data.</text>
</comment>
<gene>
    <name evidence="4" type="ORF">ZOSMA_78G00290</name>
</gene>
<dbReference type="GO" id="GO:0005634">
    <property type="term" value="C:nucleus"/>
    <property type="evidence" value="ECO:0000318"/>
    <property type="project" value="GO_Central"/>
</dbReference>
<proteinExistence type="predicted"/>
<protein>
    <submittedName>
        <fullName evidence="4">Uncharacterized protein</fullName>
    </submittedName>
</protein>
<feature type="compositionally biased region" description="Low complexity" evidence="3">
    <location>
        <begin position="101"/>
        <end position="119"/>
    </location>
</feature>
<evidence type="ECO:0000256" key="3">
    <source>
        <dbReference type="SAM" id="MobiDB-lite"/>
    </source>
</evidence>
<evidence type="ECO:0000256" key="1">
    <source>
        <dbReference type="ARBA" id="ARBA00023013"/>
    </source>
</evidence>
<dbReference type="GO" id="GO:0004860">
    <property type="term" value="F:protein kinase inhibitor activity"/>
    <property type="evidence" value="ECO:0007669"/>
    <property type="project" value="UniProtKB-KW"/>
</dbReference>
<dbReference type="OrthoDB" id="1840446at2759"/>
<dbReference type="Proteomes" id="UP000036987">
    <property type="component" value="Unassembled WGS sequence"/>
</dbReference>
<accession>A0A0K9NNC7</accession>
<keyword evidence="2" id="KW-0131">Cell cycle</keyword>
<dbReference type="PANTHER" id="PTHR33142:SF114">
    <property type="entry name" value="CYCLIN-DEPENDENT PROTEIN KINASE INHIBITOR SMR14"/>
    <property type="match status" value="1"/>
</dbReference>
<organism evidence="4 5">
    <name type="scientific">Zostera marina</name>
    <name type="common">Eelgrass</name>
    <dbReference type="NCBI Taxonomy" id="29655"/>
    <lineage>
        <taxon>Eukaryota</taxon>
        <taxon>Viridiplantae</taxon>
        <taxon>Streptophyta</taxon>
        <taxon>Embryophyta</taxon>
        <taxon>Tracheophyta</taxon>
        <taxon>Spermatophyta</taxon>
        <taxon>Magnoliopsida</taxon>
        <taxon>Liliopsida</taxon>
        <taxon>Zosteraceae</taxon>
        <taxon>Zostera</taxon>
    </lineage>
</organism>
<feature type="region of interest" description="Disordered" evidence="3">
    <location>
        <begin position="101"/>
        <end position="129"/>
    </location>
</feature>
<feature type="compositionally biased region" description="Basic residues" evidence="3">
    <location>
        <begin position="120"/>
        <end position="129"/>
    </location>
</feature>
<evidence type="ECO:0000313" key="5">
    <source>
        <dbReference type="Proteomes" id="UP000036987"/>
    </source>
</evidence>
<dbReference type="EMBL" id="LFYR01001962">
    <property type="protein sequence ID" value="KMZ58261.1"/>
    <property type="molecule type" value="Genomic_DNA"/>
</dbReference>
<name>A0A0K9NNC7_ZOSMR</name>
<dbReference type="GO" id="GO:0032875">
    <property type="term" value="P:regulation of DNA endoreduplication"/>
    <property type="evidence" value="ECO:0007669"/>
    <property type="project" value="InterPro"/>
</dbReference>
<reference evidence="5" key="1">
    <citation type="journal article" date="2016" name="Nature">
        <title>The genome of the seagrass Zostera marina reveals angiosperm adaptation to the sea.</title>
        <authorList>
            <person name="Olsen J.L."/>
            <person name="Rouze P."/>
            <person name="Verhelst B."/>
            <person name="Lin Y.-C."/>
            <person name="Bayer T."/>
            <person name="Collen J."/>
            <person name="Dattolo E."/>
            <person name="De Paoli E."/>
            <person name="Dittami S."/>
            <person name="Maumus F."/>
            <person name="Michel G."/>
            <person name="Kersting A."/>
            <person name="Lauritano C."/>
            <person name="Lohaus R."/>
            <person name="Toepel M."/>
            <person name="Tonon T."/>
            <person name="Vanneste K."/>
            <person name="Amirebrahimi M."/>
            <person name="Brakel J."/>
            <person name="Bostroem C."/>
            <person name="Chovatia M."/>
            <person name="Grimwood J."/>
            <person name="Jenkins J.W."/>
            <person name="Jueterbock A."/>
            <person name="Mraz A."/>
            <person name="Stam W.T."/>
            <person name="Tice H."/>
            <person name="Bornberg-Bauer E."/>
            <person name="Green P.J."/>
            <person name="Pearson G.A."/>
            <person name="Procaccini G."/>
            <person name="Duarte C.M."/>
            <person name="Schmutz J."/>
            <person name="Reusch T.B.H."/>
            <person name="Van de Peer Y."/>
        </authorList>
    </citation>
    <scope>NUCLEOTIDE SEQUENCE [LARGE SCALE GENOMIC DNA]</scope>
    <source>
        <strain evidence="5">cv. Finnish</strain>
    </source>
</reference>
<sequence length="129" mass="14634">MQSMDQMGTTTSPPALQLFKLLKKPQEEKEEEEGCKTPRAEEYKIPKIENCPPAPKKMRVLAPGLLSCRMRKLHLEMKFVHVKHEEVLGLFQKISSSNFLLPSSSTTTGSNSSNSSSCNNRRRKRKLES</sequence>
<keyword evidence="1" id="KW-0649">Protein kinase inhibitor</keyword>